<accession>A0ABT4UT82</accession>
<evidence type="ECO:0000259" key="2">
    <source>
        <dbReference type="SMART" id="SM00829"/>
    </source>
</evidence>
<dbReference type="SMART" id="SM00829">
    <property type="entry name" value="PKS_ER"/>
    <property type="match status" value="1"/>
</dbReference>
<comment type="caution">
    <text evidence="3">The sequence shown here is derived from an EMBL/GenBank/DDBJ whole genome shotgun (WGS) entry which is preliminary data.</text>
</comment>
<name>A0ABT4UT82_9PSEU</name>
<dbReference type="Pfam" id="PF13602">
    <property type="entry name" value="ADH_zinc_N_2"/>
    <property type="match status" value="1"/>
</dbReference>
<dbReference type="Gene3D" id="3.40.50.720">
    <property type="entry name" value="NAD(P)-binding Rossmann-like Domain"/>
    <property type="match status" value="1"/>
</dbReference>
<protein>
    <submittedName>
        <fullName evidence="3">NADP-dependent oxidoreductase</fullName>
    </submittedName>
</protein>
<gene>
    <name evidence="3" type="ORF">OU415_04755</name>
</gene>
<reference evidence="3 4" key="1">
    <citation type="submission" date="2022-11" db="EMBL/GenBank/DDBJ databases">
        <title>Draft genome sequence of Saccharopolyspora sp. WRP15-2 isolated from rhizosphere soils of wild rice in Thailand.</title>
        <authorList>
            <person name="Duangmal K."/>
            <person name="Kammanee S."/>
            <person name="Muangham S."/>
        </authorList>
    </citation>
    <scope>NUCLEOTIDE SEQUENCE [LARGE SCALE GENOMIC DNA]</scope>
    <source>
        <strain evidence="3 4">WRP15-2</strain>
    </source>
</reference>
<dbReference type="InterPro" id="IPR011032">
    <property type="entry name" value="GroES-like_sf"/>
</dbReference>
<dbReference type="PANTHER" id="PTHR44154:SF1">
    <property type="entry name" value="QUINONE OXIDOREDUCTASE"/>
    <property type="match status" value="1"/>
</dbReference>
<dbReference type="InterPro" id="IPR013154">
    <property type="entry name" value="ADH-like_N"/>
</dbReference>
<feature type="domain" description="Enoyl reductase (ER)" evidence="2">
    <location>
        <begin position="10"/>
        <end position="300"/>
    </location>
</feature>
<dbReference type="InterPro" id="IPR051603">
    <property type="entry name" value="Zinc-ADH_QOR/CCCR"/>
</dbReference>
<dbReference type="Proteomes" id="UP001210380">
    <property type="component" value="Unassembled WGS sequence"/>
</dbReference>
<keyword evidence="4" id="KW-1185">Reference proteome</keyword>
<evidence type="ECO:0000313" key="3">
    <source>
        <dbReference type="EMBL" id="MDA3624738.1"/>
    </source>
</evidence>
<keyword evidence="1" id="KW-0521">NADP</keyword>
<dbReference type="Pfam" id="PF08240">
    <property type="entry name" value="ADH_N"/>
    <property type="match status" value="1"/>
</dbReference>
<dbReference type="Gene3D" id="3.90.180.10">
    <property type="entry name" value="Medium-chain alcohol dehydrogenases, catalytic domain"/>
    <property type="match status" value="1"/>
</dbReference>
<evidence type="ECO:0000313" key="4">
    <source>
        <dbReference type="Proteomes" id="UP001210380"/>
    </source>
</evidence>
<dbReference type="InterPro" id="IPR020843">
    <property type="entry name" value="ER"/>
</dbReference>
<dbReference type="EMBL" id="JAQGLA010000004">
    <property type="protein sequence ID" value="MDA3624738.1"/>
    <property type="molecule type" value="Genomic_DNA"/>
</dbReference>
<proteinExistence type="predicted"/>
<dbReference type="PANTHER" id="PTHR44154">
    <property type="entry name" value="QUINONE OXIDOREDUCTASE"/>
    <property type="match status" value="1"/>
</dbReference>
<dbReference type="RefSeq" id="WP_270947305.1">
    <property type="nucleotide sequence ID" value="NZ_JAQGLA010000004.1"/>
</dbReference>
<dbReference type="InterPro" id="IPR036291">
    <property type="entry name" value="NAD(P)-bd_dom_sf"/>
</dbReference>
<organism evidence="3 4">
    <name type="scientific">Saccharopolyspora oryzae</name>
    <dbReference type="NCBI Taxonomy" id="2997343"/>
    <lineage>
        <taxon>Bacteria</taxon>
        <taxon>Bacillati</taxon>
        <taxon>Actinomycetota</taxon>
        <taxon>Actinomycetes</taxon>
        <taxon>Pseudonocardiales</taxon>
        <taxon>Pseudonocardiaceae</taxon>
        <taxon>Saccharopolyspora</taxon>
    </lineage>
</organism>
<dbReference type="SUPFAM" id="SSF51735">
    <property type="entry name" value="NAD(P)-binding Rossmann-fold domains"/>
    <property type="match status" value="1"/>
</dbReference>
<sequence>MKAIVFDAPGGPEALRLAELPDPRPADGQVRVRVKAAGVQPYDYAVRQGWVPRGVEVSSPSLLGNEFSGVVDEVGPGATGFPVGTEVVGFAVLACYAEYVVVPTDQIVRKPETMSFLEGGGLSGCGQAAHTALEVLGVQKGETVLVHAAAGGVGTIAVQLAVDLGATVIGTASEANHDYLRSLGAVPVTYGDGLVERVREVAPQGVDAAIDGAGEQALRQSLELVDNRSRIGTLVEFGLVEELGVRPLVSQRSAARLAALTELNARGGLALHVRSTYPLAEAAKAHVEVESGHGRGKVVLSID</sequence>
<dbReference type="CDD" id="cd05289">
    <property type="entry name" value="MDR_like_2"/>
    <property type="match status" value="1"/>
</dbReference>
<evidence type="ECO:0000256" key="1">
    <source>
        <dbReference type="ARBA" id="ARBA00022857"/>
    </source>
</evidence>
<dbReference type="SUPFAM" id="SSF50129">
    <property type="entry name" value="GroES-like"/>
    <property type="match status" value="1"/>
</dbReference>